<gene>
    <name evidence="5" type="ORF">TTHERM_00535890</name>
</gene>
<feature type="repeat" description="Pumilio" evidence="2">
    <location>
        <begin position="568"/>
        <end position="604"/>
    </location>
</feature>
<dbReference type="AlphaFoldDB" id="I7M3J4"/>
<dbReference type="STRING" id="312017.I7M3J4"/>
<dbReference type="eggNOG" id="KOG2049">
    <property type="taxonomic scope" value="Eukaryota"/>
</dbReference>
<feature type="repeat" description="Pumilio" evidence="2">
    <location>
        <begin position="420"/>
        <end position="455"/>
    </location>
</feature>
<dbReference type="SMART" id="SM00025">
    <property type="entry name" value="Pumilio"/>
    <property type="match status" value="6"/>
</dbReference>
<dbReference type="InterPro" id="IPR001313">
    <property type="entry name" value="Pumilio_RNA-bd_rpt"/>
</dbReference>
<keyword evidence="6" id="KW-1185">Reference proteome</keyword>
<accession>I7M3J4</accession>
<evidence type="ECO:0000259" key="4">
    <source>
        <dbReference type="PROSITE" id="PS50303"/>
    </source>
</evidence>
<evidence type="ECO:0000313" key="5">
    <source>
        <dbReference type="EMBL" id="EAS03253.2"/>
    </source>
</evidence>
<feature type="domain" description="PUM-HD" evidence="4">
    <location>
        <begin position="355"/>
        <end position="704"/>
    </location>
</feature>
<dbReference type="GO" id="GO:0003729">
    <property type="term" value="F:mRNA binding"/>
    <property type="evidence" value="ECO:0007669"/>
    <property type="project" value="TreeGrafter"/>
</dbReference>
<dbReference type="InterPro" id="IPR011989">
    <property type="entry name" value="ARM-like"/>
</dbReference>
<protein>
    <submittedName>
        <fullName evidence="5">Pumilio-family RNA-binding repeat protein</fullName>
    </submittedName>
</protein>
<dbReference type="GO" id="GO:0010608">
    <property type="term" value="P:post-transcriptional regulation of gene expression"/>
    <property type="evidence" value="ECO:0007669"/>
    <property type="project" value="TreeGrafter"/>
</dbReference>
<dbReference type="GeneID" id="7826594"/>
<dbReference type="KEGG" id="tet:TTHERM_00535890"/>
<sequence>MDNQKRFQVNYKVGTSSSKNAFGNGLFIQDDFKANVPADVKKIFSSDDDNLGSISTNQNDFVLSGFDEEENESESIYKTCSETLQTLPLQICPYCLKLVNEIPYKIVEFHKLKEKKFAIHKQCDEGIIRLKNQYEFVNTMYTFQQNEGRLFSSSYSQVGRPKLHQSHLIMVEIQHPISNATIFSIQQISDLYQSPHSMNNDYIKLNLNSGQLYQPQQYIVPIHIFSLRSTVINLEDRKHFVIDMVINLSQFEDGTELELKGRKDEVGELKVCGIVLEKNINKINSNKNNYQIPQQWFQQGTGNKCFEIFSIELDFIDPAIEKVRKTIQEIFPKLNVSNQPYTPPLSHGSNSPTFSPQRDMSPSTTGCTTPPHEQLTYSQIKGQIANKVQKNKEWSMAIQMLIKKSAENNAYYEIQAVIDEIKGRLVELMKHHYGNYFSKTLVQVCTMQQKCIILQEIKDMFPDISQDPQGTHAIQSLVETIKLENEREQILVIQCVGMYIIPMTLNPNATHVINKIVQNFTLNNILCIYDAVIKNFKEVVKNKQGVCIIKSLMNRFKDTIQKKQQILQLLKVDIRNTVIDKYGNYALQEAIKIYPNDETEFICDYVFENMIMLAQNQVSSNIVESVLQFCKKQRAKYIQKIMENMILLFNDSFGKFVIKRVINLVDVDNFQMLQFKQILNQCIANNPKQGAFYTNQKSQISPKSKNMLN</sequence>
<dbReference type="Proteomes" id="UP000009168">
    <property type="component" value="Unassembled WGS sequence"/>
</dbReference>
<feature type="region of interest" description="Disordered" evidence="3">
    <location>
        <begin position="341"/>
        <end position="371"/>
    </location>
</feature>
<evidence type="ECO:0000313" key="6">
    <source>
        <dbReference type="Proteomes" id="UP000009168"/>
    </source>
</evidence>
<dbReference type="InParanoid" id="I7M3J4"/>
<dbReference type="PANTHER" id="PTHR12537:SF13">
    <property type="entry name" value="PUMILIO HOMOLOGY DOMAIN FAMILY MEMBER 4"/>
    <property type="match status" value="1"/>
</dbReference>
<evidence type="ECO:0000256" key="2">
    <source>
        <dbReference type="PROSITE-ProRule" id="PRU00317"/>
    </source>
</evidence>
<reference evidence="6" key="1">
    <citation type="journal article" date="2006" name="PLoS Biol.">
        <title>Macronuclear genome sequence of the ciliate Tetrahymena thermophila, a model eukaryote.</title>
        <authorList>
            <person name="Eisen J.A."/>
            <person name="Coyne R.S."/>
            <person name="Wu M."/>
            <person name="Wu D."/>
            <person name="Thiagarajan M."/>
            <person name="Wortman J.R."/>
            <person name="Badger J.H."/>
            <person name="Ren Q."/>
            <person name="Amedeo P."/>
            <person name="Jones K.M."/>
            <person name="Tallon L.J."/>
            <person name="Delcher A.L."/>
            <person name="Salzberg S.L."/>
            <person name="Silva J.C."/>
            <person name="Haas B.J."/>
            <person name="Majoros W.H."/>
            <person name="Farzad M."/>
            <person name="Carlton J.M."/>
            <person name="Smith R.K. Jr."/>
            <person name="Garg J."/>
            <person name="Pearlman R.E."/>
            <person name="Karrer K.M."/>
            <person name="Sun L."/>
            <person name="Manning G."/>
            <person name="Elde N.C."/>
            <person name="Turkewitz A.P."/>
            <person name="Asai D.J."/>
            <person name="Wilkes D.E."/>
            <person name="Wang Y."/>
            <person name="Cai H."/>
            <person name="Collins K."/>
            <person name="Stewart B.A."/>
            <person name="Lee S.R."/>
            <person name="Wilamowska K."/>
            <person name="Weinberg Z."/>
            <person name="Ruzzo W.L."/>
            <person name="Wloga D."/>
            <person name="Gaertig J."/>
            <person name="Frankel J."/>
            <person name="Tsao C.-C."/>
            <person name="Gorovsky M.A."/>
            <person name="Keeling P.J."/>
            <person name="Waller R.F."/>
            <person name="Patron N.J."/>
            <person name="Cherry J.M."/>
            <person name="Stover N.A."/>
            <person name="Krieger C.J."/>
            <person name="del Toro C."/>
            <person name="Ryder H.F."/>
            <person name="Williamson S.C."/>
            <person name="Barbeau R.A."/>
            <person name="Hamilton E.P."/>
            <person name="Orias E."/>
        </authorList>
    </citation>
    <scope>NUCLEOTIDE SEQUENCE [LARGE SCALE GENOMIC DNA]</scope>
    <source>
        <strain evidence="6">SB210</strain>
    </source>
</reference>
<dbReference type="InterPro" id="IPR016024">
    <property type="entry name" value="ARM-type_fold"/>
</dbReference>
<organism evidence="5 6">
    <name type="scientific">Tetrahymena thermophila (strain SB210)</name>
    <dbReference type="NCBI Taxonomy" id="312017"/>
    <lineage>
        <taxon>Eukaryota</taxon>
        <taxon>Sar</taxon>
        <taxon>Alveolata</taxon>
        <taxon>Ciliophora</taxon>
        <taxon>Intramacronucleata</taxon>
        <taxon>Oligohymenophorea</taxon>
        <taxon>Hymenostomatida</taxon>
        <taxon>Tetrahymenina</taxon>
        <taxon>Tetrahymenidae</taxon>
        <taxon>Tetrahymena</taxon>
    </lineage>
</organism>
<dbReference type="Pfam" id="PF00806">
    <property type="entry name" value="PUF"/>
    <property type="match status" value="3"/>
</dbReference>
<dbReference type="RefSeq" id="XP_001023498.2">
    <property type="nucleotide sequence ID" value="XM_001023498.2"/>
</dbReference>
<dbReference type="InterPro" id="IPR033133">
    <property type="entry name" value="PUM-HD"/>
</dbReference>
<dbReference type="EMBL" id="GG662495">
    <property type="protein sequence ID" value="EAS03253.2"/>
    <property type="molecule type" value="Genomic_DNA"/>
</dbReference>
<proteinExistence type="predicted"/>
<name>I7M3J4_TETTS</name>
<keyword evidence="1" id="KW-0677">Repeat</keyword>
<dbReference type="PROSITE" id="PS50303">
    <property type="entry name" value="PUM_HD"/>
    <property type="match status" value="1"/>
</dbReference>
<feature type="repeat" description="Pumilio" evidence="2">
    <location>
        <begin position="456"/>
        <end position="492"/>
    </location>
</feature>
<dbReference type="OrthoDB" id="668540at2759"/>
<dbReference type="GO" id="GO:0005737">
    <property type="term" value="C:cytoplasm"/>
    <property type="evidence" value="ECO:0007669"/>
    <property type="project" value="TreeGrafter"/>
</dbReference>
<feature type="repeat" description="Pumilio" evidence="2">
    <location>
        <begin position="640"/>
        <end position="680"/>
    </location>
</feature>
<feature type="compositionally biased region" description="Polar residues" evidence="3">
    <location>
        <begin position="347"/>
        <end position="368"/>
    </location>
</feature>
<evidence type="ECO:0000256" key="3">
    <source>
        <dbReference type="SAM" id="MobiDB-lite"/>
    </source>
</evidence>
<dbReference type="PROSITE" id="PS50302">
    <property type="entry name" value="PUM"/>
    <property type="match status" value="4"/>
</dbReference>
<dbReference type="PANTHER" id="PTHR12537">
    <property type="entry name" value="RNA BINDING PROTEIN PUMILIO-RELATED"/>
    <property type="match status" value="1"/>
</dbReference>
<dbReference type="Gene3D" id="1.25.10.10">
    <property type="entry name" value="Leucine-rich Repeat Variant"/>
    <property type="match status" value="1"/>
</dbReference>
<evidence type="ECO:0000256" key="1">
    <source>
        <dbReference type="ARBA" id="ARBA00022737"/>
    </source>
</evidence>
<dbReference type="SUPFAM" id="SSF48371">
    <property type="entry name" value="ARM repeat"/>
    <property type="match status" value="1"/>
</dbReference>